<dbReference type="InterPro" id="IPR007809">
    <property type="entry name" value="FlgN-like"/>
</dbReference>
<proteinExistence type="predicted"/>
<keyword evidence="4" id="KW-1185">Reference proteome</keyword>
<keyword evidence="2" id="KW-0175">Coiled coil</keyword>
<feature type="coiled-coil region" evidence="2">
    <location>
        <begin position="30"/>
        <end position="63"/>
    </location>
</feature>
<dbReference type="RefSeq" id="WP_072724666.1">
    <property type="nucleotide sequence ID" value="NZ_FQXH01000010.1"/>
</dbReference>
<dbReference type="STRING" id="1123350.SAMN02744040_01229"/>
<evidence type="ECO:0000313" key="3">
    <source>
        <dbReference type="EMBL" id="SHH20939.1"/>
    </source>
</evidence>
<keyword evidence="1" id="KW-1005">Bacterial flagellum biogenesis</keyword>
<evidence type="ECO:0000256" key="2">
    <source>
        <dbReference type="SAM" id="Coils"/>
    </source>
</evidence>
<dbReference type="Pfam" id="PF05130">
    <property type="entry name" value="FlgN"/>
    <property type="match status" value="1"/>
</dbReference>
<dbReference type="EMBL" id="FQXH01000010">
    <property type="protein sequence ID" value="SHH20939.1"/>
    <property type="molecule type" value="Genomic_DNA"/>
</dbReference>
<dbReference type="InterPro" id="IPR036679">
    <property type="entry name" value="FlgN-like_sf"/>
</dbReference>
<feature type="coiled-coil region" evidence="2">
    <location>
        <begin position="116"/>
        <end position="143"/>
    </location>
</feature>
<dbReference type="Proteomes" id="UP000242520">
    <property type="component" value="Unassembled WGS sequence"/>
</dbReference>
<sequence>MNIRELINFLIQITQKKYNLMNEIYEISKMQKIELENNNVDLLLRHVEEKQEKIEEVNELDKKFYSIYIKLKEELGIIDIENIDTKKYPEIKELKNQVGNILDVIKKIDELDKINNNKVKEELDKVKEELNKVRNNKKNLKNGARAYKGYNSRYNHAQGVFVDYKK</sequence>
<reference evidence="4" key="1">
    <citation type="submission" date="2016-11" db="EMBL/GenBank/DDBJ databases">
        <authorList>
            <person name="Varghese N."/>
            <person name="Submissions S."/>
        </authorList>
    </citation>
    <scope>NUCLEOTIDE SEQUENCE [LARGE SCALE GENOMIC DNA]</scope>
    <source>
        <strain evidence="4">DSM 15285</strain>
    </source>
</reference>
<evidence type="ECO:0000313" key="4">
    <source>
        <dbReference type="Proteomes" id="UP000242520"/>
    </source>
</evidence>
<protein>
    <submittedName>
        <fullName evidence="3">FlgN protein</fullName>
    </submittedName>
</protein>
<accession>A0A1M5R4N4</accession>
<name>A0A1M5R4N4_9FIRM</name>
<dbReference type="AlphaFoldDB" id="A0A1M5R4N4"/>
<dbReference type="Gene3D" id="1.20.58.300">
    <property type="entry name" value="FlgN-like"/>
    <property type="match status" value="1"/>
</dbReference>
<gene>
    <name evidence="3" type="ORF">SAMN02744040_01229</name>
</gene>
<organism evidence="3 4">
    <name type="scientific">Tepidibacter thalassicus DSM 15285</name>
    <dbReference type="NCBI Taxonomy" id="1123350"/>
    <lineage>
        <taxon>Bacteria</taxon>
        <taxon>Bacillati</taxon>
        <taxon>Bacillota</taxon>
        <taxon>Clostridia</taxon>
        <taxon>Peptostreptococcales</taxon>
        <taxon>Peptostreptococcaceae</taxon>
        <taxon>Tepidibacter</taxon>
    </lineage>
</organism>
<dbReference type="SUPFAM" id="SSF140566">
    <property type="entry name" value="FlgN-like"/>
    <property type="match status" value="1"/>
</dbReference>
<dbReference type="GO" id="GO:0044780">
    <property type="term" value="P:bacterial-type flagellum assembly"/>
    <property type="evidence" value="ECO:0007669"/>
    <property type="project" value="InterPro"/>
</dbReference>
<evidence type="ECO:0000256" key="1">
    <source>
        <dbReference type="ARBA" id="ARBA00022795"/>
    </source>
</evidence>
<dbReference type="OrthoDB" id="1953905at2"/>